<protein>
    <submittedName>
        <fullName evidence="6">Methyltransferase</fullName>
    </submittedName>
</protein>
<dbReference type="GO" id="GO:0003676">
    <property type="term" value="F:nucleic acid binding"/>
    <property type="evidence" value="ECO:0007669"/>
    <property type="project" value="InterPro"/>
</dbReference>
<organism evidence="6 7">
    <name type="scientific">Nocardia pulmonis</name>
    <dbReference type="NCBI Taxonomy" id="2951408"/>
    <lineage>
        <taxon>Bacteria</taxon>
        <taxon>Bacillati</taxon>
        <taxon>Actinomycetota</taxon>
        <taxon>Actinomycetes</taxon>
        <taxon>Mycobacteriales</taxon>
        <taxon>Nocardiaceae</taxon>
        <taxon>Nocardia</taxon>
    </lineage>
</organism>
<dbReference type="Proteomes" id="UP001139157">
    <property type="component" value="Unassembled WGS sequence"/>
</dbReference>
<dbReference type="InterPro" id="IPR052190">
    <property type="entry name" value="Euk-Arch_PrmC-MTase"/>
</dbReference>
<sequence>MIIFRPPGVYRPQADTELLIRAMRTAPVPRDGTVLEVCTGTGAVAIAAARAGARRVVAVDLARRAVFAARCNARLNRARIELRRGDFADVVTEDGFDMVLANPPYVPSPHGLPAAGPELAWDAGADGRIVLDRLCLMMPRLLRRRGVGMIVHSDICDPDLTLNLLRASGLKAAVVARATVPFGPVLRGRARWLEAAGLIEPGRRHEELVVIRADRTQA</sequence>
<evidence type="ECO:0000313" key="7">
    <source>
        <dbReference type="Proteomes" id="UP001139157"/>
    </source>
</evidence>
<dbReference type="EMBL" id="JAMRXG010000004">
    <property type="protein sequence ID" value="MCM6774221.1"/>
    <property type="molecule type" value="Genomic_DNA"/>
</dbReference>
<dbReference type="PANTHER" id="PTHR45875">
    <property type="entry name" value="METHYLTRANSFERASE N6AMT1"/>
    <property type="match status" value="1"/>
</dbReference>
<dbReference type="InterPro" id="IPR004557">
    <property type="entry name" value="PrmC-related"/>
</dbReference>
<keyword evidence="7" id="KW-1185">Reference proteome</keyword>
<evidence type="ECO:0000256" key="2">
    <source>
        <dbReference type="ARBA" id="ARBA00022603"/>
    </source>
</evidence>
<dbReference type="PANTHER" id="PTHR45875:SF1">
    <property type="entry name" value="METHYLTRANSFERASE N6AMT1"/>
    <property type="match status" value="1"/>
</dbReference>
<dbReference type="Pfam" id="PF05175">
    <property type="entry name" value="MTS"/>
    <property type="match status" value="1"/>
</dbReference>
<dbReference type="RefSeq" id="WP_251911708.1">
    <property type="nucleotide sequence ID" value="NZ_JAMRXG010000004.1"/>
</dbReference>
<dbReference type="GO" id="GO:0008276">
    <property type="term" value="F:protein methyltransferase activity"/>
    <property type="evidence" value="ECO:0007669"/>
    <property type="project" value="TreeGrafter"/>
</dbReference>
<dbReference type="InterPro" id="IPR029063">
    <property type="entry name" value="SAM-dependent_MTases_sf"/>
</dbReference>
<evidence type="ECO:0000256" key="1">
    <source>
        <dbReference type="ARBA" id="ARBA00006149"/>
    </source>
</evidence>
<evidence type="ECO:0000256" key="3">
    <source>
        <dbReference type="ARBA" id="ARBA00022679"/>
    </source>
</evidence>
<comment type="similarity">
    <text evidence="1">Belongs to the eukaryotic/archaeal PrmC-related family.</text>
</comment>
<gene>
    <name evidence="6" type="ORF">NDR86_12130</name>
</gene>
<evidence type="ECO:0000259" key="5">
    <source>
        <dbReference type="Pfam" id="PF05175"/>
    </source>
</evidence>
<evidence type="ECO:0000313" key="6">
    <source>
        <dbReference type="EMBL" id="MCM6774221.1"/>
    </source>
</evidence>
<dbReference type="SUPFAM" id="SSF53335">
    <property type="entry name" value="S-adenosyl-L-methionine-dependent methyltransferases"/>
    <property type="match status" value="1"/>
</dbReference>
<keyword evidence="4" id="KW-0949">S-adenosyl-L-methionine</keyword>
<accession>A0A9X2IYS8</accession>
<evidence type="ECO:0000256" key="4">
    <source>
        <dbReference type="ARBA" id="ARBA00022691"/>
    </source>
</evidence>
<dbReference type="InterPro" id="IPR007848">
    <property type="entry name" value="Small_mtfrase_dom"/>
</dbReference>
<dbReference type="InterPro" id="IPR002052">
    <property type="entry name" value="DNA_methylase_N6_adenine_CS"/>
</dbReference>
<reference evidence="6" key="1">
    <citation type="submission" date="2022-06" db="EMBL/GenBank/DDBJ databases">
        <title>Novel species in genus nocardia.</title>
        <authorList>
            <person name="Li F."/>
        </authorList>
    </citation>
    <scope>NUCLEOTIDE SEQUENCE</scope>
    <source>
        <strain evidence="6">CDC141</strain>
    </source>
</reference>
<name>A0A9X2IYS8_9NOCA</name>
<dbReference type="GO" id="GO:0008757">
    <property type="term" value="F:S-adenosylmethionine-dependent methyltransferase activity"/>
    <property type="evidence" value="ECO:0007669"/>
    <property type="project" value="TreeGrafter"/>
</dbReference>
<proteinExistence type="inferred from homology"/>
<dbReference type="GO" id="GO:0008170">
    <property type="term" value="F:N-methyltransferase activity"/>
    <property type="evidence" value="ECO:0007669"/>
    <property type="project" value="UniProtKB-ARBA"/>
</dbReference>
<keyword evidence="2 6" id="KW-0489">Methyltransferase</keyword>
<dbReference type="AlphaFoldDB" id="A0A9X2IYS8"/>
<dbReference type="NCBIfam" id="TIGR00537">
    <property type="entry name" value="hemK_rel_arch"/>
    <property type="match status" value="1"/>
</dbReference>
<feature type="domain" description="Methyltransferase small" evidence="5">
    <location>
        <begin position="14"/>
        <end position="106"/>
    </location>
</feature>
<keyword evidence="3" id="KW-0808">Transferase</keyword>
<dbReference type="Gene3D" id="3.40.50.150">
    <property type="entry name" value="Vaccinia Virus protein VP39"/>
    <property type="match status" value="1"/>
</dbReference>
<dbReference type="PROSITE" id="PS00092">
    <property type="entry name" value="N6_MTASE"/>
    <property type="match status" value="1"/>
</dbReference>
<dbReference type="GO" id="GO:0035657">
    <property type="term" value="C:eRF1 methyltransferase complex"/>
    <property type="evidence" value="ECO:0007669"/>
    <property type="project" value="TreeGrafter"/>
</dbReference>
<dbReference type="GO" id="GO:0032259">
    <property type="term" value="P:methylation"/>
    <property type="evidence" value="ECO:0007669"/>
    <property type="project" value="UniProtKB-KW"/>
</dbReference>
<comment type="caution">
    <text evidence="6">The sequence shown here is derived from an EMBL/GenBank/DDBJ whole genome shotgun (WGS) entry which is preliminary data.</text>
</comment>